<comment type="caution">
    <text evidence="3">The sequence shown here is derived from an EMBL/GenBank/DDBJ whole genome shotgun (WGS) entry which is preliminary data.</text>
</comment>
<protein>
    <recommendedName>
        <fullName evidence="2">DUF1995 domain-containing protein</fullName>
    </recommendedName>
</protein>
<gene>
    <name evidence="3" type="ORF">Rsub_01301</name>
</gene>
<dbReference type="PANTHER" id="PTHR36365:SF1">
    <property type="entry name" value="OS05G0500400 PROTEIN"/>
    <property type="match status" value="1"/>
</dbReference>
<name>A0A2V0NM85_9CHLO</name>
<feature type="compositionally biased region" description="Low complexity" evidence="1">
    <location>
        <begin position="54"/>
        <end position="83"/>
    </location>
</feature>
<evidence type="ECO:0000313" key="4">
    <source>
        <dbReference type="Proteomes" id="UP000247498"/>
    </source>
</evidence>
<dbReference type="PANTHER" id="PTHR36365">
    <property type="entry name" value="OS05G0500400 PROTEIN"/>
    <property type="match status" value="1"/>
</dbReference>
<dbReference type="STRING" id="307507.A0A2V0NM85"/>
<dbReference type="EMBL" id="BDRX01000005">
    <property type="protein sequence ID" value="GBF88586.1"/>
    <property type="molecule type" value="Genomic_DNA"/>
</dbReference>
<dbReference type="OrthoDB" id="515480at2759"/>
<evidence type="ECO:0000313" key="3">
    <source>
        <dbReference type="EMBL" id="GBF88586.1"/>
    </source>
</evidence>
<feature type="region of interest" description="Disordered" evidence="1">
    <location>
        <begin position="1"/>
        <end position="22"/>
    </location>
</feature>
<feature type="domain" description="DUF1995" evidence="2">
    <location>
        <begin position="88"/>
        <end position="319"/>
    </location>
</feature>
<organism evidence="3 4">
    <name type="scientific">Raphidocelis subcapitata</name>
    <dbReference type="NCBI Taxonomy" id="307507"/>
    <lineage>
        <taxon>Eukaryota</taxon>
        <taxon>Viridiplantae</taxon>
        <taxon>Chlorophyta</taxon>
        <taxon>core chlorophytes</taxon>
        <taxon>Chlorophyceae</taxon>
        <taxon>CS clade</taxon>
        <taxon>Sphaeropleales</taxon>
        <taxon>Selenastraceae</taxon>
        <taxon>Raphidocelis</taxon>
    </lineage>
</organism>
<dbReference type="AlphaFoldDB" id="A0A2V0NM85"/>
<dbReference type="FunCoup" id="A0A2V0NM85">
    <property type="interactions" value="460"/>
</dbReference>
<proteinExistence type="predicted"/>
<accession>A0A2V0NM85</accession>
<reference evidence="3 4" key="1">
    <citation type="journal article" date="2018" name="Sci. Rep.">
        <title>Raphidocelis subcapitata (=Pseudokirchneriella subcapitata) provides an insight into genome evolution and environmental adaptations in the Sphaeropleales.</title>
        <authorList>
            <person name="Suzuki S."/>
            <person name="Yamaguchi H."/>
            <person name="Nakajima N."/>
            <person name="Kawachi M."/>
        </authorList>
    </citation>
    <scope>NUCLEOTIDE SEQUENCE [LARGE SCALE GENOMIC DNA]</scope>
    <source>
        <strain evidence="3 4">NIES-35</strain>
    </source>
</reference>
<evidence type="ECO:0000259" key="2">
    <source>
        <dbReference type="Pfam" id="PF09353"/>
    </source>
</evidence>
<keyword evidence="4" id="KW-1185">Reference proteome</keyword>
<dbReference type="InParanoid" id="A0A2V0NM85"/>
<dbReference type="GO" id="GO:0009507">
    <property type="term" value="C:chloroplast"/>
    <property type="evidence" value="ECO:0007669"/>
    <property type="project" value="TreeGrafter"/>
</dbReference>
<dbReference type="Pfam" id="PF09353">
    <property type="entry name" value="DUF1995"/>
    <property type="match status" value="1"/>
</dbReference>
<sequence>MDALGLRRASAATAGVGPGSAALAAPVRPQVGRIGTRRTCGNSISPAAAVPRVSPGGAAPRRVAAAASPGPQQQQQQQQQPAPYVEIPASQEDAVQQAAEALAPQLKPLLSASGGAPAKKAAAKKGFGAAKPGGGGGGGYQRFAVELPVADTSPAATAKLAQDLLRQLPGQPGAWTVVFADDRAAAAGRGVGLREACRAQALGGPLLIVAPAVAEVALAEQLVQEVWSGPAAVVLNPAWSEGVPREFEAVVRSFEVAYSFLPISIKGLVGGKEGAVLRRAPPRGGGLAAAPWQILAAQRDGRFQQIGQMKKRPTQSDLELVFMNASAAASPLTGAVKSAKTLFDRVRGGGGGGQA</sequence>
<dbReference type="InterPro" id="IPR018962">
    <property type="entry name" value="DUF1995"/>
</dbReference>
<dbReference type="Proteomes" id="UP000247498">
    <property type="component" value="Unassembled WGS sequence"/>
</dbReference>
<feature type="region of interest" description="Disordered" evidence="1">
    <location>
        <begin position="37"/>
        <end position="84"/>
    </location>
</feature>
<evidence type="ECO:0000256" key="1">
    <source>
        <dbReference type="SAM" id="MobiDB-lite"/>
    </source>
</evidence>